<accession>A0A1H3D7V0</accession>
<evidence type="ECO:0000313" key="3">
    <source>
        <dbReference type="Proteomes" id="UP000198647"/>
    </source>
</evidence>
<evidence type="ECO:0000259" key="1">
    <source>
        <dbReference type="Pfam" id="PF04233"/>
    </source>
</evidence>
<gene>
    <name evidence="2" type="ORF">SAMN04488081_0864</name>
</gene>
<name>A0A1H3D7V0_9BACI</name>
<dbReference type="InterPro" id="IPR006528">
    <property type="entry name" value="Phage_head_morphogenesis_dom"/>
</dbReference>
<organism evidence="2 3">
    <name type="scientific">Salimicrobium album</name>
    <dbReference type="NCBI Taxonomy" id="50717"/>
    <lineage>
        <taxon>Bacteria</taxon>
        <taxon>Bacillati</taxon>
        <taxon>Bacillota</taxon>
        <taxon>Bacilli</taxon>
        <taxon>Bacillales</taxon>
        <taxon>Bacillaceae</taxon>
        <taxon>Salimicrobium</taxon>
    </lineage>
</organism>
<keyword evidence="3" id="KW-1185">Reference proteome</keyword>
<dbReference type="Proteomes" id="UP000198647">
    <property type="component" value="Unassembled WGS sequence"/>
</dbReference>
<feature type="domain" description="Phage head morphogenesis" evidence="1">
    <location>
        <begin position="149"/>
        <end position="269"/>
    </location>
</feature>
<dbReference type="EMBL" id="FNOS01000002">
    <property type="protein sequence ID" value="SDX62481.1"/>
    <property type="molecule type" value="Genomic_DNA"/>
</dbReference>
<dbReference type="Pfam" id="PF04233">
    <property type="entry name" value="Phage_Mu_F"/>
    <property type="match status" value="1"/>
</dbReference>
<protein>
    <submittedName>
        <fullName evidence="2">Phage putative head morphogenesis protein, SPP1 gp7 family</fullName>
    </submittedName>
</protein>
<sequence length="344" mass="40578">MNQEQIEDYLNDLLEDAENDLDQVFLYRLREMKRWLSALFEKYPDPETNGISRSEIYKYRRFEKELQMIKENIQTDYKTAYSLVYGLMASQYTQNYLRTGHLFEMSTQLDMGYVIPKASTIKEAITNPIKEITLNSTLNKHRNETIRRIRIELAQGIQAGEGYSTMAKRLESALGFSRRKARTVARTEAGRSQSLSRLHTMDKVKETINDRRLDKMWFSSRDTNVRHSHRELDSQRAGKDGLFEYKGHKAPAPSLFGVPWLDINCRCDTLYLVDGKRPEMMRGRDYTDERYQQRLAERIEQLMADEALTEKQAERKAKKQVYPPHKVTEYMEYDIWYKTLGKVS</sequence>
<reference evidence="2 3" key="1">
    <citation type="submission" date="2016-10" db="EMBL/GenBank/DDBJ databases">
        <authorList>
            <person name="Varghese N."/>
            <person name="Submissions S."/>
        </authorList>
    </citation>
    <scope>NUCLEOTIDE SEQUENCE [LARGE SCALE GENOMIC DNA]</scope>
    <source>
        <strain evidence="2 3">DSM 20748</strain>
    </source>
</reference>
<dbReference type="RefSeq" id="WP_093105842.1">
    <property type="nucleotide sequence ID" value="NZ_FNOS01000002.1"/>
</dbReference>
<evidence type="ECO:0000313" key="2">
    <source>
        <dbReference type="EMBL" id="SDX62481.1"/>
    </source>
</evidence>
<proteinExistence type="predicted"/>
<comment type="caution">
    <text evidence="2">The sequence shown here is derived from an EMBL/GenBank/DDBJ whole genome shotgun (WGS) entry which is preliminary data.</text>
</comment>